<name>A0A5R9A8H1_9MICC</name>
<sequence length="387" mass="41587">MAGTGAPECISIRGARENNLRGISLELPKRQLTVFTGVSGSGKSSLVFGTIAAESRRLINETYDAFIQGFMPSASRPEADSLEGLTAAILIDQERMSPHPRSTVGTATEVNSLLRILFSRFAQPRIGSPQAYSFNVASASGSGTLTQADGTQRAAGFSVTGGMCIRCEGRGHINDIDITELVDETKSLNEGAITVPGYKAGGWSVRFYSDSGFFDPDKPIRDYTEEERHNLFHRPPGKVKISGVNMTFQGLVPAVKKTYLSKDRDGMQPHIRAFVDRAVAYTRCPDCRGTRLSDQALASRIAGHNIAGLCAMQISDLASWLDALQPEAEGLRGAEPLLRALAEGLRNFTAVGLGYLSLDRSSGTLSGGEAQRVKMIRHLGSSLTDVT</sequence>
<evidence type="ECO:0000256" key="13">
    <source>
        <dbReference type="ARBA" id="ARBA00042156"/>
    </source>
</evidence>
<dbReference type="GO" id="GO:0005524">
    <property type="term" value="F:ATP binding"/>
    <property type="evidence" value="ECO:0007669"/>
    <property type="project" value="UniProtKB-KW"/>
</dbReference>
<dbReference type="Proteomes" id="UP000306544">
    <property type="component" value="Unassembled WGS sequence"/>
</dbReference>
<keyword evidence="10" id="KW-0234">DNA repair</keyword>
<evidence type="ECO:0000256" key="1">
    <source>
        <dbReference type="ARBA" id="ARBA00004496"/>
    </source>
</evidence>
<keyword evidence="7" id="KW-0067">ATP-binding</keyword>
<evidence type="ECO:0000256" key="11">
    <source>
        <dbReference type="ARBA" id="ARBA00038000"/>
    </source>
</evidence>
<dbReference type="OrthoDB" id="9809851at2"/>
<dbReference type="EMBL" id="VAWA01000012">
    <property type="protein sequence ID" value="TLP74197.1"/>
    <property type="molecule type" value="Genomic_DNA"/>
</dbReference>
<dbReference type="GO" id="GO:0004518">
    <property type="term" value="F:nuclease activity"/>
    <property type="evidence" value="ECO:0007669"/>
    <property type="project" value="UniProtKB-KW"/>
</dbReference>
<evidence type="ECO:0000256" key="12">
    <source>
        <dbReference type="ARBA" id="ARBA00039316"/>
    </source>
</evidence>
<dbReference type="GO" id="GO:0005737">
    <property type="term" value="C:cytoplasm"/>
    <property type="evidence" value="ECO:0007669"/>
    <property type="project" value="UniProtKB-SubCell"/>
</dbReference>
<dbReference type="Gene3D" id="3.40.50.300">
    <property type="entry name" value="P-loop containing nucleotide triphosphate hydrolases"/>
    <property type="match status" value="1"/>
</dbReference>
<evidence type="ECO:0000256" key="5">
    <source>
        <dbReference type="ARBA" id="ARBA00022763"/>
    </source>
</evidence>
<keyword evidence="8" id="KW-0267">Excision nuclease</keyword>
<evidence type="ECO:0000313" key="14">
    <source>
        <dbReference type="EMBL" id="TLP74197.1"/>
    </source>
</evidence>
<evidence type="ECO:0000256" key="2">
    <source>
        <dbReference type="ARBA" id="ARBA00022490"/>
    </source>
</evidence>
<evidence type="ECO:0000256" key="9">
    <source>
        <dbReference type="ARBA" id="ARBA00023125"/>
    </source>
</evidence>
<comment type="caution">
    <text evidence="14">The sequence shown here is derived from an EMBL/GenBank/DDBJ whole genome shotgun (WGS) entry which is preliminary data.</text>
</comment>
<dbReference type="PANTHER" id="PTHR43152:SF2">
    <property type="entry name" value="DRUG RESISTANCE ABC TRANSPORTER"/>
    <property type="match status" value="1"/>
</dbReference>
<dbReference type="SUPFAM" id="SSF52540">
    <property type="entry name" value="P-loop containing nucleoside triphosphate hydrolases"/>
    <property type="match status" value="1"/>
</dbReference>
<evidence type="ECO:0000256" key="4">
    <source>
        <dbReference type="ARBA" id="ARBA00022741"/>
    </source>
</evidence>
<dbReference type="AlphaFoldDB" id="A0A5R9A8H1"/>
<dbReference type="Gene3D" id="1.20.1580.10">
    <property type="entry name" value="ABC transporter ATPase like domain"/>
    <property type="match status" value="1"/>
</dbReference>
<keyword evidence="5" id="KW-0227">DNA damage</keyword>
<accession>A0A5R9A8H1</accession>
<dbReference type="GO" id="GO:0006281">
    <property type="term" value="P:DNA repair"/>
    <property type="evidence" value="ECO:0007669"/>
    <property type="project" value="UniProtKB-KW"/>
</dbReference>
<gene>
    <name evidence="14" type="ORF">FEF27_09540</name>
</gene>
<dbReference type="InterPro" id="IPR027417">
    <property type="entry name" value="P-loop_NTPase"/>
</dbReference>
<keyword evidence="2" id="KW-0963">Cytoplasm</keyword>
<keyword evidence="9" id="KW-0238">DNA-binding</keyword>
<evidence type="ECO:0000256" key="3">
    <source>
        <dbReference type="ARBA" id="ARBA00022737"/>
    </source>
</evidence>
<dbReference type="PANTHER" id="PTHR43152">
    <property type="entry name" value="UVRABC SYSTEM PROTEIN A"/>
    <property type="match status" value="1"/>
</dbReference>
<keyword evidence="3" id="KW-0677">Repeat</keyword>
<reference evidence="14 15" key="1">
    <citation type="submission" date="2019-05" db="EMBL/GenBank/DDBJ databases">
        <title>Nesterenkonia sp. GY239, isolated from the Southern Atlantic Ocean.</title>
        <authorList>
            <person name="Zhang G."/>
        </authorList>
    </citation>
    <scope>NUCLEOTIDE SEQUENCE [LARGE SCALE GENOMIC DNA]</scope>
    <source>
        <strain evidence="14 15">GY239</strain>
    </source>
</reference>
<keyword evidence="15" id="KW-1185">Reference proteome</keyword>
<evidence type="ECO:0000256" key="6">
    <source>
        <dbReference type="ARBA" id="ARBA00022769"/>
    </source>
</evidence>
<evidence type="ECO:0000256" key="7">
    <source>
        <dbReference type="ARBA" id="ARBA00022840"/>
    </source>
</evidence>
<keyword evidence="4" id="KW-0547">Nucleotide-binding</keyword>
<comment type="subcellular location">
    <subcellularLocation>
        <location evidence="1">Cytoplasm</location>
    </subcellularLocation>
</comment>
<dbReference type="GO" id="GO:0003677">
    <property type="term" value="F:DNA binding"/>
    <property type="evidence" value="ECO:0007669"/>
    <property type="project" value="UniProtKB-KW"/>
</dbReference>
<proteinExistence type="inferred from homology"/>
<evidence type="ECO:0000313" key="15">
    <source>
        <dbReference type="Proteomes" id="UP000306544"/>
    </source>
</evidence>
<evidence type="ECO:0000256" key="10">
    <source>
        <dbReference type="ARBA" id="ARBA00023204"/>
    </source>
</evidence>
<protein>
    <recommendedName>
        <fullName evidence="12">UvrABC system protein A</fullName>
    </recommendedName>
    <alternativeName>
        <fullName evidence="13">Excinuclease ABC subunit A</fullName>
    </alternativeName>
</protein>
<organism evidence="14 15">
    <name type="scientific">Nesterenkonia sphaerica</name>
    <dbReference type="NCBI Taxonomy" id="1804988"/>
    <lineage>
        <taxon>Bacteria</taxon>
        <taxon>Bacillati</taxon>
        <taxon>Actinomycetota</taxon>
        <taxon>Actinomycetes</taxon>
        <taxon>Micrococcales</taxon>
        <taxon>Micrococcaceae</taxon>
        <taxon>Nesterenkonia</taxon>
    </lineage>
</organism>
<comment type="similarity">
    <text evidence="11">Belongs to the ABC transporter superfamily. UvrA family.</text>
</comment>
<evidence type="ECO:0000256" key="8">
    <source>
        <dbReference type="ARBA" id="ARBA00022881"/>
    </source>
</evidence>
<keyword evidence="6" id="KW-0228">DNA excision</keyword>
<dbReference type="Gene3D" id="1.10.8.280">
    <property type="entry name" value="ABC transporter ATPase domain-like"/>
    <property type="match status" value="1"/>
</dbReference>